<proteinExistence type="predicted"/>
<organism evidence="1 2">
    <name type="scientific">Allacma fusca</name>
    <dbReference type="NCBI Taxonomy" id="39272"/>
    <lineage>
        <taxon>Eukaryota</taxon>
        <taxon>Metazoa</taxon>
        <taxon>Ecdysozoa</taxon>
        <taxon>Arthropoda</taxon>
        <taxon>Hexapoda</taxon>
        <taxon>Collembola</taxon>
        <taxon>Symphypleona</taxon>
        <taxon>Sminthuridae</taxon>
        <taxon>Allacma</taxon>
    </lineage>
</organism>
<name>A0A8J2KQ35_9HEXA</name>
<sequence>PLSKMINVHNCVGLKDFYLRFYERKMQRKGQLNAKKMILDKPYYMGPEKDAESGGTKNFADLLRQIMTYGMD</sequence>
<evidence type="ECO:0000313" key="2">
    <source>
        <dbReference type="Proteomes" id="UP000708208"/>
    </source>
</evidence>
<dbReference type="EMBL" id="CAJVCH010396118">
    <property type="protein sequence ID" value="CAG7817506.1"/>
    <property type="molecule type" value="Genomic_DNA"/>
</dbReference>
<gene>
    <name evidence="1" type="ORF">AFUS01_LOCUS28071</name>
</gene>
<feature type="non-terminal residue" evidence="1">
    <location>
        <position position="1"/>
    </location>
</feature>
<evidence type="ECO:0000313" key="1">
    <source>
        <dbReference type="EMBL" id="CAG7817506.1"/>
    </source>
</evidence>
<protein>
    <submittedName>
        <fullName evidence="1">Uncharacterized protein</fullName>
    </submittedName>
</protein>
<comment type="caution">
    <text evidence="1">The sequence shown here is derived from an EMBL/GenBank/DDBJ whole genome shotgun (WGS) entry which is preliminary data.</text>
</comment>
<reference evidence="1" key="1">
    <citation type="submission" date="2021-06" db="EMBL/GenBank/DDBJ databases">
        <authorList>
            <person name="Hodson N. C."/>
            <person name="Mongue J. A."/>
            <person name="Jaron S. K."/>
        </authorList>
    </citation>
    <scope>NUCLEOTIDE SEQUENCE</scope>
</reference>
<dbReference type="Proteomes" id="UP000708208">
    <property type="component" value="Unassembled WGS sequence"/>
</dbReference>
<keyword evidence="2" id="KW-1185">Reference proteome</keyword>
<dbReference type="AlphaFoldDB" id="A0A8J2KQ35"/>
<accession>A0A8J2KQ35</accession>